<organism evidence="3 4">
    <name type="scientific">Candidatus Kaiserbacteria bacterium RIFCSPLOWO2_01_FULL_51_21</name>
    <dbReference type="NCBI Taxonomy" id="1798508"/>
    <lineage>
        <taxon>Bacteria</taxon>
        <taxon>Candidatus Kaiseribacteriota</taxon>
    </lineage>
</organism>
<feature type="domain" description="EamA" evidence="2">
    <location>
        <begin position="8"/>
        <end position="139"/>
    </location>
</feature>
<dbReference type="GO" id="GO:0016020">
    <property type="term" value="C:membrane"/>
    <property type="evidence" value="ECO:0007669"/>
    <property type="project" value="InterPro"/>
</dbReference>
<protein>
    <recommendedName>
        <fullName evidence="2">EamA domain-containing protein</fullName>
    </recommendedName>
</protein>
<keyword evidence="1" id="KW-1133">Transmembrane helix</keyword>
<dbReference type="SUPFAM" id="SSF103481">
    <property type="entry name" value="Multidrug resistance efflux transporter EmrE"/>
    <property type="match status" value="2"/>
</dbReference>
<comment type="caution">
    <text evidence="3">The sequence shown here is derived from an EMBL/GenBank/DDBJ whole genome shotgun (WGS) entry which is preliminary data.</text>
</comment>
<dbReference type="Pfam" id="PF00892">
    <property type="entry name" value="EamA"/>
    <property type="match status" value="1"/>
</dbReference>
<evidence type="ECO:0000259" key="2">
    <source>
        <dbReference type="Pfam" id="PF00892"/>
    </source>
</evidence>
<proteinExistence type="predicted"/>
<gene>
    <name evidence="3" type="ORF">A3A35_01240</name>
</gene>
<feature type="transmembrane region" description="Helical" evidence="1">
    <location>
        <begin position="302"/>
        <end position="320"/>
    </location>
</feature>
<dbReference type="InterPro" id="IPR000620">
    <property type="entry name" value="EamA_dom"/>
</dbReference>
<dbReference type="Proteomes" id="UP000179115">
    <property type="component" value="Unassembled WGS sequence"/>
</dbReference>
<feature type="transmembrane region" description="Helical" evidence="1">
    <location>
        <begin position="6"/>
        <end position="28"/>
    </location>
</feature>
<dbReference type="EMBL" id="MFLV01000004">
    <property type="protein sequence ID" value="OGG71998.1"/>
    <property type="molecule type" value="Genomic_DNA"/>
</dbReference>
<feature type="transmembrane region" description="Helical" evidence="1">
    <location>
        <begin position="280"/>
        <end position="296"/>
    </location>
</feature>
<dbReference type="STRING" id="1798508.A3A35_01240"/>
<evidence type="ECO:0000256" key="1">
    <source>
        <dbReference type="SAM" id="Phobius"/>
    </source>
</evidence>
<accession>A0A1F6EED2</accession>
<dbReference type="InterPro" id="IPR037185">
    <property type="entry name" value="EmrE-like"/>
</dbReference>
<reference evidence="3 4" key="1">
    <citation type="journal article" date="2016" name="Nat. Commun.">
        <title>Thousands of microbial genomes shed light on interconnected biogeochemical processes in an aquifer system.</title>
        <authorList>
            <person name="Anantharaman K."/>
            <person name="Brown C.T."/>
            <person name="Hug L.A."/>
            <person name="Sharon I."/>
            <person name="Castelle C.J."/>
            <person name="Probst A.J."/>
            <person name="Thomas B.C."/>
            <person name="Singh A."/>
            <person name="Wilkins M.J."/>
            <person name="Karaoz U."/>
            <person name="Brodie E.L."/>
            <person name="Williams K.H."/>
            <person name="Hubbard S.S."/>
            <person name="Banfield J.F."/>
        </authorList>
    </citation>
    <scope>NUCLEOTIDE SEQUENCE [LARGE SCALE GENOMIC DNA]</scope>
</reference>
<feature type="transmembrane region" description="Helical" evidence="1">
    <location>
        <begin position="71"/>
        <end position="91"/>
    </location>
</feature>
<feature type="transmembrane region" description="Helical" evidence="1">
    <location>
        <begin position="40"/>
        <end position="59"/>
    </location>
</feature>
<feature type="transmembrane region" description="Helical" evidence="1">
    <location>
        <begin position="210"/>
        <end position="229"/>
    </location>
</feature>
<keyword evidence="1" id="KW-0472">Membrane</keyword>
<feature type="transmembrane region" description="Helical" evidence="1">
    <location>
        <begin position="249"/>
        <end position="268"/>
    </location>
</feature>
<keyword evidence="1" id="KW-0812">Transmembrane</keyword>
<evidence type="ECO:0000313" key="4">
    <source>
        <dbReference type="Proteomes" id="UP000179115"/>
    </source>
</evidence>
<sequence>MDTRTALIIALMLLTAVTIAGHSILQRLIRREEYFSKREVLISQNFVGVLIFAPLALIFEPSIRVPTPNLTVFWVGVAITTCANVIIQWANIQAISLTEASRVAPIQAMTPGIVVFVAMALGEYPSILGYAGIFLIMSGNYAHLREGAGWRSYFEPLFFWKLGRRILLAFFRSDVVLTDDEKGLGWAYLSAICGTIGLVGDSLTARSGSVTLGFTIHLVVLGLVFAVIVPRDTIKETGAFLSRLKSHGLLLVGMGLIFGTHVLLPLLAFRLAPVAYIGSLKRLWIIVAVLLAWMILGEKKALRRLIPATIVTIGAVILVFDPAQEKIIQHAFQLFK</sequence>
<dbReference type="AlphaFoldDB" id="A0A1F6EED2"/>
<evidence type="ECO:0000313" key="3">
    <source>
        <dbReference type="EMBL" id="OGG71998.1"/>
    </source>
</evidence>
<name>A0A1F6EED2_9BACT</name>
<feature type="transmembrane region" description="Helical" evidence="1">
    <location>
        <begin position="185"/>
        <end position="203"/>
    </location>
</feature>